<name>A0ABR0T303_9HYPO</name>
<dbReference type="PANTHER" id="PTHR35391:SF5">
    <property type="entry name" value="DUF6590 DOMAIN-CONTAINING PROTEIN"/>
    <property type="match status" value="1"/>
</dbReference>
<evidence type="ECO:0000259" key="1">
    <source>
        <dbReference type="Pfam" id="PF26082"/>
    </source>
</evidence>
<sequence>MDRSLENDCLETMRWLRGIAAINGFSIDREDGGGVLQGLKAHYMKQCNRFRTWVATYAVIMLGDQSLDYPIVDCEYKRAALHDSLVYINEALAEVHAACTSDPQFSFFDRPLISKDQKAGNLYQVYASNLNPRWFLDNIGESITGLFMISEWLDSPLLRFGLTKAHFYEGLDTLDDDLRKAYQDYVWGASGPRPKQGGLVSRRTTSSFERPTTKAIRILGNEASRGARHMRRELDNRIIPPEVYPDPITVIGYHDKYPQGPAAVAVNFPSPPDVRPGAKHFECPYCFTICSCEVLEENAWRAHVVRDLRPYVCTHKECRMPKQLYDTRADWLNHEIYLHNESLLSRTDCPICCLTVAAGDEMYNHIGRHLEQVALLTLPALGPSGGESTGAGE</sequence>
<reference evidence="2 3" key="1">
    <citation type="submission" date="2024-01" db="EMBL/GenBank/DDBJ databases">
        <title>Complete genome of Cladobotryum mycophilum ATHUM6906.</title>
        <authorList>
            <person name="Christinaki A.C."/>
            <person name="Myridakis A.I."/>
            <person name="Kouvelis V.N."/>
        </authorList>
    </citation>
    <scope>NUCLEOTIDE SEQUENCE [LARGE SCALE GENOMIC DNA]</scope>
    <source>
        <strain evidence="2 3">ATHUM6906</strain>
    </source>
</reference>
<keyword evidence="3" id="KW-1185">Reference proteome</keyword>
<gene>
    <name evidence="2" type="ORF">PT974_00779</name>
</gene>
<dbReference type="Pfam" id="PF26082">
    <property type="entry name" value="zf-C2H2_AcuF"/>
    <property type="match status" value="1"/>
</dbReference>
<evidence type="ECO:0000313" key="3">
    <source>
        <dbReference type="Proteomes" id="UP001338125"/>
    </source>
</evidence>
<protein>
    <recommendedName>
        <fullName evidence="1">Oxidoreductase acuF-like C2H2 type zinc-finger domain-containing protein</fullName>
    </recommendedName>
</protein>
<organism evidence="2 3">
    <name type="scientific">Cladobotryum mycophilum</name>
    <dbReference type="NCBI Taxonomy" id="491253"/>
    <lineage>
        <taxon>Eukaryota</taxon>
        <taxon>Fungi</taxon>
        <taxon>Dikarya</taxon>
        <taxon>Ascomycota</taxon>
        <taxon>Pezizomycotina</taxon>
        <taxon>Sordariomycetes</taxon>
        <taxon>Hypocreomycetidae</taxon>
        <taxon>Hypocreales</taxon>
        <taxon>Hypocreaceae</taxon>
        <taxon>Cladobotryum</taxon>
    </lineage>
</organism>
<accession>A0ABR0T303</accession>
<dbReference type="EMBL" id="JAVFKD010000001">
    <property type="protein sequence ID" value="KAK5998400.1"/>
    <property type="molecule type" value="Genomic_DNA"/>
</dbReference>
<dbReference type="InterPro" id="IPR058925">
    <property type="entry name" value="zf-C2H2_AcuF"/>
</dbReference>
<dbReference type="Proteomes" id="UP001338125">
    <property type="component" value="Unassembled WGS sequence"/>
</dbReference>
<evidence type="ECO:0000313" key="2">
    <source>
        <dbReference type="EMBL" id="KAK5998400.1"/>
    </source>
</evidence>
<proteinExistence type="predicted"/>
<dbReference type="PANTHER" id="PTHR35391">
    <property type="entry name" value="C2H2-TYPE DOMAIN-CONTAINING PROTEIN-RELATED"/>
    <property type="match status" value="1"/>
</dbReference>
<comment type="caution">
    <text evidence="2">The sequence shown here is derived from an EMBL/GenBank/DDBJ whole genome shotgun (WGS) entry which is preliminary data.</text>
</comment>
<feature type="domain" description="Oxidoreductase acuF-like C2H2 type zinc-finger" evidence="1">
    <location>
        <begin position="279"/>
        <end position="308"/>
    </location>
</feature>